<reference evidence="4" key="1">
    <citation type="submission" date="2020-01" db="EMBL/GenBank/DDBJ databases">
        <title>Genome sequence of Kobresia littledalei, the first chromosome-level genome in the family Cyperaceae.</title>
        <authorList>
            <person name="Qu G."/>
        </authorList>
    </citation>
    <scope>NUCLEOTIDE SEQUENCE</scope>
    <source>
        <strain evidence="4">C.B.Clarke</strain>
        <tissue evidence="4">Leaf</tissue>
    </source>
</reference>
<evidence type="ECO:0000259" key="3">
    <source>
        <dbReference type="PROSITE" id="PS51473"/>
    </source>
</evidence>
<dbReference type="Pfam" id="PF01657">
    <property type="entry name" value="Stress-antifung"/>
    <property type="match status" value="1"/>
</dbReference>
<keyword evidence="4" id="KW-0418">Kinase</keyword>
<dbReference type="AlphaFoldDB" id="A0A833QAA8"/>
<dbReference type="Gene3D" id="3.30.430.20">
    <property type="entry name" value="Gnk2 domain, C-X8-C-X2-C motif"/>
    <property type="match status" value="1"/>
</dbReference>
<keyword evidence="5" id="KW-1185">Reference proteome</keyword>
<dbReference type="PROSITE" id="PS51473">
    <property type="entry name" value="GNK2"/>
    <property type="match status" value="1"/>
</dbReference>
<accession>A0A833QAA8</accession>
<proteinExistence type="predicted"/>
<dbReference type="InterPro" id="IPR002902">
    <property type="entry name" value="GNK2"/>
</dbReference>
<organism evidence="4 5">
    <name type="scientific">Carex littledalei</name>
    <dbReference type="NCBI Taxonomy" id="544730"/>
    <lineage>
        <taxon>Eukaryota</taxon>
        <taxon>Viridiplantae</taxon>
        <taxon>Streptophyta</taxon>
        <taxon>Embryophyta</taxon>
        <taxon>Tracheophyta</taxon>
        <taxon>Spermatophyta</taxon>
        <taxon>Magnoliopsida</taxon>
        <taxon>Liliopsida</taxon>
        <taxon>Poales</taxon>
        <taxon>Cyperaceae</taxon>
        <taxon>Cyperoideae</taxon>
        <taxon>Cariceae</taxon>
        <taxon>Carex</taxon>
        <taxon>Carex subgen. Euthyceras</taxon>
    </lineage>
</organism>
<keyword evidence="2" id="KW-0677">Repeat</keyword>
<sequence>MGYPEHTEAQWHTLSPVMPNLSKYEIPVNDSESRFLVKIKKPSTNPFYDLVTLPQTNSWLLTGSVMDILIENFNVNVPSLYALSSNDTTLSVSVGFSRLRSLLSSSFPSSLEEVEPKETKSADVSEITLQLFLFLFSLHAIFHVAAPATVSTFCPASDSNFTTNSTYQSNLNRLLSSLPEAGSATGFSLATQGQAPDQVFGRVLCRGDKSANYCLSCFRNASKEILTDCAPRERALIYYDDCILGYSDTNSTNSDEIWVFFNPNTVSDVQTFEDVYDNLMGSLTAKAANSS</sequence>
<name>A0A833QAA8_9POAL</name>
<dbReference type="Proteomes" id="UP000623129">
    <property type="component" value="Unassembled WGS sequence"/>
</dbReference>
<keyword evidence="4" id="KW-0675">Receptor</keyword>
<gene>
    <name evidence="4" type="ORF">FCM35_KLT15296</name>
</gene>
<feature type="domain" description="Gnk2-homologous" evidence="3">
    <location>
        <begin position="149"/>
        <end position="251"/>
    </location>
</feature>
<evidence type="ECO:0000256" key="2">
    <source>
        <dbReference type="ARBA" id="ARBA00022737"/>
    </source>
</evidence>
<dbReference type="InterPro" id="IPR038408">
    <property type="entry name" value="GNK2_sf"/>
</dbReference>
<dbReference type="GO" id="GO:0016301">
    <property type="term" value="F:kinase activity"/>
    <property type="evidence" value="ECO:0007669"/>
    <property type="project" value="UniProtKB-KW"/>
</dbReference>
<dbReference type="OrthoDB" id="695453at2759"/>
<dbReference type="PANTHER" id="PTHR32099">
    <property type="entry name" value="CYSTEINE-RICH REPEAT SECRETORY PROTEIN"/>
    <property type="match status" value="1"/>
</dbReference>
<evidence type="ECO:0000313" key="5">
    <source>
        <dbReference type="Proteomes" id="UP000623129"/>
    </source>
</evidence>
<evidence type="ECO:0000256" key="1">
    <source>
        <dbReference type="ARBA" id="ARBA00022729"/>
    </source>
</evidence>
<keyword evidence="4" id="KW-0808">Transferase</keyword>
<evidence type="ECO:0000313" key="4">
    <source>
        <dbReference type="EMBL" id="KAF3320600.1"/>
    </source>
</evidence>
<protein>
    <submittedName>
        <fullName evidence="4">Cysteine-rich receptor-like protein kinase 15</fullName>
    </submittedName>
</protein>
<dbReference type="CDD" id="cd23509">
    <property type="entry name" value="Gnk2-like"/>
    <property type="match status" value="1"/>
</dbReference>
<keyword evidence="1" id="KW-0732">Signal</keyword>
<dbReference type="EMBL" id="SWLB01000029">
    <property type="protein sequence ID" value="KAF3320600.1"/>
    <property type="molecule type" value="Genomic_DNA"/>
</dbReference>
<dbReference type="PANTHER" id="PTHR32099:SF42">
    <property type="entry name" value="CYSTEINE-RICH RECEPTOR-LIKE PROTEIN KINASE 9-RELATED"/>
    <property type="match status" value="1"/>
</dbReference>
<comment type="caution">
    <text evidence="4">The sequence shown here is derived from an EMBL/GenBank/DDBJ whole genome shotgun (WGS) entry which is preliminary data.</text>
</comment>